<dbReference type="EC" id="2.4.1.187" evidence="5"/>
<gene>
    <name evidence="6" type="ORF">J2S17_000979</name>
</gene>
<dbReference type="Proteomes" id="UP001238088">
    <property type="component" value="Unassembled WGS sequence"/>
</dbReference>
<dbReference type="PANTHER" id="PTHR34136">
    <property type="match status" value="1"/>
</dbReference>
<dbReference type="Pfam" id="PF03808">
    <property type="entry name" value="Glyco_tran_WecG"/>
    <property type="match status" value="1"/>
</dbReference>
<dbReference type="RefSeq" id="WP_307472416.1">
    <property type="nucleotide sequence ID" value="NZ_JAUSUB010000003.1"/>
</dbReference>
<dbReference type="InterPro" id="IPR004629">
    <property type="entry name" value="WecG_TagA_CpsF"/>
</dbReference>
<evidence type="ECO:0000256" key="1">
    <source>
        <dbReference type="ARBA" id="ARBA00022676"/>
    </source>
</evidence>
<comment type="function">
    <text evidence="5">Catalyzes the conversion of GlcNAc-PP-undecaprenol into ManNAc-GlcNAc-PP-undecaprenol, the first committed lipid intermediate in the de novo synthesis of teichoic acid.</text>
</comment>
<keyword evidence="1 5" id="KW-0328">Glycosyltransferase</keyword>
<dbReference type="EMBL" id="JAUSUB010000003">
    <property type="protein sequence ID" value="MDQ0269109.1"/>
    <property type="molecule type" value="Genomic_DNA"/>
</dbReference>
<dbReference type="InterPro" id="IPR034714">
    <property type="entry name" value="TagA_TarA"/>
</dbReference>
<comment type="catalytic activity">
    <reaction evidence="5">
        <text>UDP-N-acetyl-alpha-D-mannosamine + N-acetyl-alpha-D-glucosaminyl-di-trans,octa-cis-undecaprenyl diphosphate = N-acetyl-beta-D-mannosaminyl-(1-&gt;4)-N-acetyl-alpha-D-glucosaminyl di-trans,octa-cis-undecaprenyl diphosphate + UDP + H(+)</text>
        <dbReference type="Rhea" id="RHEA:16053"/>
        <dbReference type="ChEBI" id="CHEBI:15378"/>
        <dbReference type="ChEBI" id="CHEBI:58223"/>
        <dbReference type="ChEBI" id="CHEBI:62959"/>
        <dbReference type="ChEBI" id="CHEBI:68623"/>
        <dbReference type="ChEBI" id="CHEBI:132210"/>
        <dbReference type="EC" id="2.4.1.187"/>
    </reaction>
</comment>
<evidence type="ECO:0000256" key="4">
    <source>
        <dbReference type="ARBA" id="ARBA00023316"/>
    </source>
</evidence>
<accession>A0ABU0ACY9</accession>
<keyword evidence="3 5" id="KW-0777">Teichoic acid biosynthesis</keyword>
<dbReference type="HAMAP" id="MF_02070">
    <property type="entry name" value="TagA_TarA"/>
    <property type="match status" value="1"/>
</dbReference>
<dbReference type="GO" id="GO:0047244">
    <property type="term" value="F:N-acetylglucosaminyldiphosphoundecaprenol N-acetyl-beta-D-mannosaminyltransferase activity"/>
    <property type="evidence" value="ECO:0007669"/>
    <property type="project" value="UniProtKB-EC"/>
</dbReference>
<evidence type="ECO:0000256" key="3">
    <source>
        <dbReference type="ARBA" id="ARBA00022944"/>
    </source>
</evidence>
<protein>
    <recommendedName>
        <fullName evidence="5">N-acetylglucosaminyldiphosphoundecaprenol N-acetyl-beta-D-mannosaminyltransferase</fullName>
        <ecNumber evidence="5">2.4.1.187</ecNumber>
    </recommendedName>
    <alternativeName>
        <fullName evidence="5">N-acetylmannosaminyltransferase</fullName>
    </alternativeName>
    <alternativeName>
        <fullName evidence="5">UDP-N-acetylmannosamine transferase</fullName>
    </alternativeName>
    <alternativeName>
        <fullName evidence="5">UDP-N-acetylmannosamine:N-acetylglucosaminyl pyrophosphorylundecaprenol N-acetylmannosaminyltransferase</fullName>
    </alternativeName>
</protein>
<dbReference type="CDD" id="cd06533">
    <property type="entry name" value="Glyco_transf_WecG_TagA"/>
    <property type="match status" value="1"/>
</dbReference>
<proteinExistence type="inferred from homology"/>
<reference evidence="6 7" key="1">
    <citation type="submission" date="2023-07" db="EMBL/GenBank/DDBJ databases">
        <title>Genomic Encyclopedia of Type Strains, Phase IV (KMG-IV): sequencing the most valuable type-strain genomes for metagenomic binning, comparative biology and taxonomic classification.</title>
        <authorList>
            <person name="Goeker M."/>
        </authorList>
    </citation>
    <scope>NUCLEOTIDE SEQUENCE [LARGE SCALE GENOMIC DNA]</scope>
    <source>
        <strain evidence="6 7">DSM 23494</strain>
    </source>
</reference>
<comment type="similarity">
    <text evidence="5">Belongs to the glycosyltransferase 26 family. TagA/TarA subfamily.</text>
</comment>
<comment type="pathway">
    <text evidence="5">Cell wall biogenesis; teichoic acid biosynthesis.</text>
</comment>
<evidence type="ECO:0000313" key="7">
    <source>
        <dbReference type="Proteomes" id="UP001238088"/>
    </source>
</evidence>
<evidence type="ECO:0000256" key="5">
    <source>
        <dbReference type="HAMAP-Rule" id="MF_02070"/>
    </source>
</evidence>
<comment type="caution">
    <text evidence="6">The sequence shown here is derived from an EMBL/GenBank/DDBJ whole genome shotgun (WGS) entry which is preliminary data.</text>
</comment>
<keyword evidence="7" id="KW-1185">Reference proteome</keyword>
<evidence type="ECO:0000313" key="6">
    <source>
        <dbReference type="EMBL" id="MDQ0269109.1"/>
    </source>
</evidence>
<keyword evidence="2 5" id="KW-0808">Transferase</keyword>
<sequence length="239" mass="27237">MNKHVEILDISFINTSFSDMEEKIANHINKGEKSFVVTANPEIVMHAKEDADYKGYVQSADYVVPDGNGILLAANMLKQPLKERITGYDLTISLLQKANAKGWNVYLLGGREEVNKRAADRMKADYPLMNLVGRHDGYFDWNDSVLKEEIASLNPDLILVALGFPRQEKWIAENIASFSKGVFIGVGGSIDVIAGEVKRAPQFWQRLKLEWFYRLLKQPSRWKRMMALPKFVIEVMKTK</sequence>
<evidence type="ECO:0000256" key="2">
    <source>
        <dbReference type="ARBA" id="ARBA00022679"/>
    </source>
</evidence>
<name>A0ABU0ACY9_9BACI</name>
<dbReference type="PANTHER" id="PTHR34136:SF1">
    <property type="entry name" value="UDP-N-ACETYL-D-MANNOSAMINURONIC ACID TRANSFERASE"/>
    <property type="match status" value="1"/>
</dbReference>
<dbReference type="NCBIfam" id="TIGR00696">
    <property type="entry name" value="wecG_tagA_cpsF"/>
    <property type="match status" value="1"/>
</dbReference>
<keyword evidence="4 5" id="KW-0961">Cell wall biogenesis/degradation</keyword>
<organism evidence="6 7">
    <name type="scientific">Cytobacillus purgationiresistens</name>
    <dbReference type="NCBI Taxonomy" id="863449"/>
    <lineage>
        <taxon>Bacteria</taxon>
        <taxon>Bacillati</taxon>
        <taxon>Bacillota</taxon>
        <taxon>Bacilli</taxon>
        <taxon>Bacillales</taxon>
        <taxon>Bacillaceae</taxon>
        <taxon>Cytobacillus</taxon>
    </lineage>
</organism>